<keyword evidence="3 7" id="KW-0645">Protease</keyword>
<feature type="signal peptide" evidence="7">
    <location>
        <begin position="1"/>
        <end position="16"/>
    </location>
</feature>
<dbReference type="SUPFAM" id="SSF53474">
    <property type="entry name" value="alpha/beta-Hydrolases"/>
    <property type="match status" value="3"/>
</dbReference>
<dbReference type="InterPro" id="IPR029058">
    <property type="entry name" value="AB_hydrolase_fold"/>
</dbReference>
<dbReference type="InterPro" id="IPR018202">
    <property type="entry name" value="Ser_caboxypep_ser_AS"/>
</dbReference>
<evidence type="ECO:0000256" key="1">
    <source>
        <dbReference type="ARBA" id="ARBA00009431"/>
    </source>
</evidence>
<dbReference type="PROSITE" id="PS00131">
    <property type="entry name" value="CARBOXYPEPT_SER_SER"/>
    <property type="match status" value="3"/>
</dbReference>
<evidence type="ECO:0000256" key="6">
    <source>
        <dbReference type="ARBA" id="ARBA00023180"/>
    </source>
</evidence>
<dbReference type="EMBL" id="JAHIBW010000004">
    <property type="protein sequence ID" value="KAG7311233.1"/>
    <property type="molecule type" value="Genomic_DNA"/>
</dbReference>
<feature type="transmembrane region" description="Helical" evidence="8">
    <location>
        <begin position="1493"/>
        <end position="1515"/>
    </location>
</feature>
<comment type="similarity">
    <text evidence="1 7">Belongs to the peptidase S10 family.</text>
</comment>
<feature type="chain" id="PRO_5044984790" description="Carboxypeptidase" evidence="7">
    <location>
        <begin position="17"/>
        <end position="1539"/>
    </location>
</feature>
<dbReference type="InterPro" id="IPR033124">
    <property type="entry name" value="Ser_caboxypep_his_AS"/>
</dbReference>
<keyword evidence="8" id="KW-0472">Membrane</keyword>
<dbReference type="PRINTS" id="PR00724">
    <property type="entry name" value="CRBOXYPTASEC"/>
</dbReference>
<evidence type="ECO:0000256" key="2">
    <source>
        <dbReference type="ARBA" id="ARBA00022645"/>
    </source>
</evidence>
<dbReference type="PANTHER" id="PTHR11802">
    <property type="entry name" value="SERINE PROTEASE FAMILY S10 SERINE CARBOXYPEPTIDASE"/>
    <property type="match status" value="1"/>
</dbReference>
<evidence type="ECO:0000256" key="8">
    <source>
        <dbReference type="SAM" id="Phobius"/>
    </source>
</evidence>
<evidence type="ECO:0000256" key="7">
    <source>
        <dbReference type="RuleBase" id="RU361156"/>
    </source>
</evidence>
<keyword evidence="10" id="KW-1185">Reference proteome</keyword>
<sequence length="1539" mass="174992">MFVPILLLLVCTSAHGRVAVHIDKVLDIASNLIDDVKLKVTPLIEKTTEATTKDLNEINESKRDHTAVEIESNTTATNSSNIVNIDDIILKTPLDIITSTEKTIESDVNNIIEDEKSEKIQKADNGTALILTPLIEEGKIDEARIASKVDPSLFSGVKSHSGFLTVNKTYDSNTFFWYFPVENKPVNETPWIIWLQGGPGASSLAGLFDEIGPFLMENGTIKKRPHSWNHNHSLVFIDNPVGTGFSFTNHVDGLAKDMETYSQHLYTAVHQLLQLFPELKTAPLYVAGESYAGKYVPCLALELHRHRTDGTLDINLQGLIVGNGYVEPSVLTKLTQPFASFGLLVPEQLQMIEPLVDSFTKNIALNKSSRAREDWNRLIMTMLYLARQKHAYNYLQENLPLGKEYQEFVKTTRFKRAVHVGDIQFTLINITVYSNLSQEFLASAKEKYETLLEHYRVLAYCGNLDQIMPCVSTSENYRTWKWSGAEQFVNSSRRPLVLNHTLVGYHKTGGRFTEAIIIGAGHMVPSDKPQVALSLINSFTHGEPIPTGAIYERLAERSEMSIAENLIARDEEETPVLILTPFIEEGRIEEGRNASKVDSSVFLGFESYSGFLTVNKTYNSNTFFWYFPAENSTEKEAPWIIWLQGGPGVSSLTGLFEEIGPLTVDADGNLERNPNSWLKNFSLVFIDNPVGTGYSYTEHRNGYVKDMETYSAHLYTAVAQLVQLYPELQRAPLYVAGESYAGKYVPSLALELHRHKMAGDVEVNLKGLIMGNALIDPSIFENFTQPFYHSGLLSPEDMNDLKIYQEILNQEMKLDNRDYIGKQKWLMLLVEILSRTHQVHAYNFVNPKQPDYYYTGYLHRPEVRRALHVGDMRPSYLNTSVNRYLAPDFLSSASDKVEQLLEHYQVLAYCGQLDHMVPCSLNAEVLRRWNWTHAEDFKSAPRSPYYLPDYHLTGYVKTGGNLTEAVIRNAGHMAARDRPAAVRALAADWARDQLQSTTLHMFMTKIRVLKQNVTAAPDLIFITTTARAQQPPDITLTALIKQNRLEEARNASSVDPKLFLNITSHSGFLTVDEKYDSNLFFWYFPHWDAKERPWIIWLQGGPGVSSLTGLFDELGPFTYDHKTRSLKSRESAWTTEYSVVFIDNPVGAGLSYTTDEQGYSRSMDMYTKNLYEALQQLATMFPYLRRAPLYIAGESYAGHYVPALAKEVLDWKKKGRDDVNLKGIMLGNPVLERETLVNNDQVFYQWGLIDSQGLAAVRSLRDAYEDAVRREDPKAAREARNKFLDRLEEISSQRQNYNLLSDEISMSERRDYLIRPEVTNALHVDTRSVKAIPYSNVADKLVPEFLSHMRPILEELLEHYKVLIYCGQLDLISPCTPNAEVRRTKWHWSKKKQFMQAQRIPWEYNDTLAGYVKRGGGLTEAMVRGAGHLVPMDKGPETLDMINRFIYDRSFPAYHFSGNPDFVPEIRYYYENLKRIDFGSDPVERSSSGFKTAMILSLVFNVLLACGGIAGIWYYKIRMRRYVNYMYATQDDSSLSLEV</sequence>
<keyword evidence="8" id="KW-0812">Transmembrane</keyword>
<gene>
    <name evidence="9" type="ORF">JYU34_002265</name>
</gene>
<evidence type="ECO:0000256" key="3">
    <source>
        <dbReference type="ARBA" id="ARBA00022670"/>
    </source>
</evidence>
<comment type="caution">
    <text evidence="9">The sequence shown here is derived from an EMBL/GenBank/DDBJ whole genome shotgun (WGS) entry which is preliminary data.</text>
</comment>
<dbReference type="PROSITE" id="PS00560">
    <property type="entry name" value="CARBOXYPEPT_SER_HIS"/>
    <property type="match status" value="1"/>
</dbReference>
<protein>
    <recommendedName>
        <fullName evidence="7">Carboxypeptidase</fullName>
        <ecNumber evidence="7">3.4.16.-</ecNumber>
    </recommendedName>
</protein>
<dbReference type="PANTHER" id="PTHR11802:SF472">
    <property type="entry name" value="SERINE CARBOXYPEPTIDASE CPVL-RELATED"/>
    <property type="match status" value="1"/>
</dbReference>
<evidence type="ECO:0000256" key="4">
    <source>
        <dbReference type="ARBA" id="ARBA00022729"/>
    </source>
</evidence>
<dbReference type="EC" id="3.4.16.-" evidence="7"/>
<dbReference type="Gene3D" id="3.40.50.1820">
    <property type="entry name" value="alpha/beta hydrolase"/>
    <property type="match status" value="3"/>
</dbReference>
<evidence type="ECO:0000313" key="9">
    <source>
        <dbReference type="EMBL" id="KAG7311233.1"/>
    </source>
</evidence>
<evidence type="ECO:0000313" key="10">
    <source>
        <dbReference type="Proteomes" id="UP000823941"/>
    </source>
</evidence>
<keyword evidence="6" id="KW-0325">Glycoprotein</keyword>
<proteinExistence type="inferred from homology"/>
<keyword evidence="2 7" id="KW-0121">Carboxypeptidase</keyword>
<reference evidence="9 10" key="1">
    <citation type="submission" date="2021-06" db="EMBL/GenBank/DDBJ databases">
        <title>A haploid diamondback moth (Plutella xylostella L.) genome assembly resolves 31 chromosomes and identifies a diamide resistance mutation.</title>
        <authorList>
            <person name="Ward C.M."/>
            <person name="Perry K.D."/>
            <person name="Baker G."/>
            <person name="Powis K."/>
            <person name="Heckel D.G."/>
            <person name="Baxter S.W."/>
        </authorList>
    </citation>
    <scope>NUCLEOTIDE SEQUENCE [LARGE SCALE GENOMIC DNA]</scope>
    <source>
        <strain evidence="9 10">LV</strain>
        <tissue evidence="9">Single pupa</tissue>
    </source>
</reference>
<name>A0ABQ7R1R3_PLUXY</name>
<dbReference type="Pfam" id="PF00450">
    <property type="entry name" value="Peptidase_S10"/>
    <property type="match status" value="3"/>
</dbReference>
<keyword evidence="4 7" id="KW-0732">Signal</keyword>
<dbReference type="Proteomes" id="UP000823941">
    <property type="component" value="Chromosome 4"/>
</dbReference>
<accession>A0ABQ7R1R3</accession>
<dbReference type="InterPro" id="IPR001563">
    <property type="entry name" value="Peptidase_S10"/>
</dbReference>
<keyword evidence="8" id="KW-1133">Transmembrane helix</keyword>
<organism evidence="9 10">
    <name type="scientific">Plutella xylostella</name>
    <name type="common">Diamondback moth</name>
    <name type="synonym">Plutella maculipennis</name>
    <dbReference type="NCBI Taxonomy" id="51655"/>
    <lineage>
        <taxon>Eukaryota</taxon>
        <taxon>Metazoa</taxon>
        <taxon>Ecdysozoa</taxon>
        <taxon>Arthropoda</taxon>
        <taxon>Hexapoda</taxon>
        <taxon>Insecta</taxon>
        <taxon>Pterygota</taxon>
        <taxon>Neoptera</taxon>
        <taxon>Endopterygota</taxon>
        <taxon>Lepidoptera</taxon>
        <taxon>Glossata</taxon>
        <taxon>Ditrysia</taxon>
        <taxon>Yponomeutoidea</taxon>
        <taxon>Plutellidae</taxon>
        <taxon>Plutella</taxon>
    </lineage>
</organism>
<evidence type="ECO:0000256" key="5">
    <source>
        <dbReference type="ARBA" id="ARBA00022801"/>
    </source>
</evidence>
<keyword evidence="5 7" id="KW-0378">Hydrolase</keyword>